<dbReference type="Proteomes" id="UP001596189">
    <property type="component" value="Unassembled WGS sequence"/>
</dbReference>
<dbReference type="Pfam" id="PF02653">
    <property type="entry name" value="BPD_transp_2"/>
    <property type="match status" value="2"/>
</dbReference>
<sequence length="676" mass="70063">MTETMLFLVLGFGAGAIYGILALGLVLKYRAAGVVDFAHGAVAMMCAFQFVSLRDDGDFTFPWPVLPHTLHISDTGVPLPTSIAWTLIFSALLGALLYYVVYRPLQRSTPLTKVCASVGVMLYLQATAVLNYGTSGRSTAPVLPSSTITIAGVPIPTDRLWLSALVVLLALVLAYVYRRTLFGLRTRAGAESDVGSAVMGLSSTRIAMQNWILATVLAGVSGILLSPISNLDPTSYTLFIVPALCVALLAGFRSFIGTALAGLALGMAQSQIVHILSSHQNLPQQGISEGIPFLVILVIMTWRGRSLIPRGELADPDYPKVGRPSAPFKTALLTLIAGSVVLMLLHGSLKAAFMTSIIWTCLALSLVVLTGFVGQVSLAQLSFAGFSGFIVARVSADLGINFPLSLLIASVAAVPLGLLIGLPALRVRGVNLAIVTLAAGSALDVLLFNNAKFSGGDSGLTVPTPTFMGFNLGIASGPDYPRTIFGVLILAIVIGVGVVVARLRNSSTGRMLLAVRSNERAAAASGINVPRAKLLAFGISSFIAGLGGVLLAYQQGSVSASSFGVFQSLGLLAIAYVAGIGRISGAVVAGLLLSGAGLMVSAFDKYLGLGIYQAVIAGIALTLTAIQNPNGIATPIPSGKSPANALERWGHWLVGRGGHTAVAGESQPVTSRQDAA</sequence>
<evidence type="ECO:0000256" key="4">
    <source>
        <dbReference type="ARBA" id="ARBA00022989"/>
    </source>
</evidence>
<feature type="transmembrane region" description="Helical" evidence="6">
    <location>
        <begin position="325"/>
        <end position="345"/>
    </location>
</feature>
<dbReference type="PANTHER" id="PTHR30482">
    <property type="entry name" value="HIGH-AFFINITY BRANCHED-CHAIN AMINO ACID TRANSPORT SYSTEM PERMEASE"/>
    <property type="match status" value="1"/>
</dbReference>
<dbReference type="InterPro" id="IPR043428">
    <property type="entry name" value="LivM-like"/>
</dbReference>
<evidence type="ECO:0000256" key="3">
    <source>
        <dbReference type="ARBA" id="ARBA00022692"/>
    </source>
</evidence>
<comment type="subcellular location">
    <subcellularLocation>
        <location evidence="1">Cell membrane</location>
        <topology evidence="1">Multi-pass membrane protein</topology>
    </subcellularLocation>
</comment>
<keyword evidence="8" id="KW-1185">Reference proteome</keyword>
<keyword evidence="2" id="KW-1003">Cell membrane</keyword>
<feature type="transmembrane region" description="Helical" evidence="6">
    <location>
        <begin position="573"/>
        <end position="594"/>
    </location>
</feature>
<reference evidence="8" key="1">
    <citation type="journal article" date="2019" name="Int. J. Syst. Evol. Microbiol.">
        <title>The Global Catalogue of Microorganisms (GCM) 10K type strain sequencing project: providing services to taxonomists for standard genome sequencing and annotation.</title>
        <authorList>
            <consortium name="The Broad Institute Genomics Platform"/>
            <consortium name="The Broad Institute Genome Sequencing Center for Infectious Disease"/>
            <person name="Wu L."/>
            <person name="Ma J."/>
        </authorList>
    </citation>
    <scope>NUCLEOTIDE SEQUENCE [LARGE SCALE GENOMIC DNA]</scope>
    <source>
        <strain evidence="8">KACC 14249</strain>
    </source>
</reference>
<dbReference type="EMBL" id="JBHSRD010000003">
    <property type="protein sequence ID" value="MFC6007460.1"/>
    <property type="molecule type" value="Genomic_DNA"/>
</dbReference>
<feature type="transmembrane region" description="Helical" evidence="6">
    <location>
        <begin position="34"/>
        <end position="53"/>
    </location>
</feature>
<dbReference type="CDD" id="cd06582">
    <property type="entry name" value="TM_PBP1_LivH_like"/>
    <property type="match status" value="1"/>
</dbReference>
<feature type="transmembrane region" description="Helical" evidence="6">
    <location>
        <begin position="114"/>
        <end position="133"/>
    </location>
</feature>
<evidence type="ECO:0000256" key="5">
    <source>
        <dbReference type="ARBA" id="ARBA00023136"/>
    </source>
</evidence>
<organism evidence="7 8">
    <name type="scientific">Angustibacter luteus</name>
    <dbReference type="NCBI Taxonomy" id="658456"/>
    <lineage>
        <taxon>Bacteria</taxon>
        <taxon>Bacillati</taxon>
        <taxon>Actinomycetota</taxon>
        <taxon>Actinomycetes</taxon>
        <taxon>Kineosporiales</taxon>
        <taxon>Kineosporiaceae</taxon>
    </lineage>
</organism>
<feature type="transmembrane region" description="Helical" evidence="6">
    <location>
        <begin position="429"/>
        <end position="448"/>
    </location>
</feature>
<feature type="transmembrane region" description="Helical" evidence="6">
    <location>
        <begin position="211"/>
        <end position="228"/>
    </location>
</feature>
<feature type="transmembrane region" description="Helical" evidence="6">
    <location>
        <begin position="240"/>
        <end position="265"/>
    </location>
</feature>
<protein>
    <submittedName>
        <fullName evidence="7">ABC transporter permease</fullName>
    </submittedName>
</protein>
<feature type="transmembrane region" description="Helical" evidence="6">
    <location>
        <begin position="357"/>
        <end position="378"/>
    </location>
</feature>
<evidence type="ECO:0000256" key="6">
    <source>
        <dbReference type="SAM" id="Phobius"/>
    </source>
</evidence>
<keyword evidence="3 6" id="KW-0812">Transmembrane</keyword>
<feature type="transmembrane region" description="Helical" evidence="6">
    <location>
        <begin position="534"/>
        <end position="553"/>
    </location>
</feature>
<feature type="transmembrane region" description="Helical" evidence="6">
    <location>
        <begin position="484"/>
        <end position="503"/>
    </location>
</feature>
<feature type="transmembrane region" description="Helical" evidence="6">
    <location>
        <begin position="286"/>
        <end position="305"/>
    </location>
</feature>
<name>A0ABW1JE84_9ACTN</name>
<comment type="caution">
    <text evidence="7">The sequence shown here is derived from an EMBL/GenBank/DDBJ whole genome shotgun (WGS) entry which is preliminary data.</text>
</comment>
<evidence type="ECO:0000256" key="2">
    <source>
        <dbReference type="ARBA" id="ARBA00022475"/>
    </source>
</evidence>
<dbReference type="InterPro" id="IPR001851">
    <property type="entry name" value="ABC_transp_permease"/>
</dbReference>
<proteinExistence type="predicted"/>
<feature type="transmembrane region" description="Helical" evidence="6">
    <location>
        <begin position="6"/>
        <end position="27"/>
    </location>
</feature>
<feature type="transmembrane region" description="Helical" evidence="6">
    <location>
        <begin position="398"/>
        <end position="422"/>
    </location>
</feature>
<dbReference type="RefSeq" id="WP_345716259.1">
    <property type="nucleotide sequence ID" value="NZ_BAABFP010000004.1"/>
</dbReference>
<keyword evidence="4 6" id="KW-1133">Transmembrane helix</keyword>
<feature type="transmembrane region" description="Helical" evidence="6">
    <location>
        <begin position="83"/>
        <end position="102"/>
    </location>
</feature>
<feature type="transmembrane region" description="Helical" evidence="6">
    <location>
        <begin position="160"/>
        <end position="177"/>
    </location>
</feature>
<evidence type="ECO:0000256" key="1">
    <source>
        <dbReference type="ARBA" id="ARBA00004651"/>
    </source>
</evidence>
<accession>A0ABW1JE84</accession>
<dbReference type="CDD" id="cd06581">
    <property type="entry name" value="TM_PBP1_LivM_like"/>
    <property type="match status" value="1"/>
</dbReference>
<feature type="transmembrane region" description="Helical" evidence="6">
    <location>
        <begin position="606"/>
        <end position="626"/>
    </location>
</feature>
<gene>
    <name evidence="7" type="ORF">ACFQDO_10000</name>
</gene>
<evidence type="ECO:0000313" key="7">
    <source>
        <dbReference type="EMBL" id="MFC6007460.1"/>
    </source>
</evidence>
<keyword evidence="5 6" id="KW-0472">Membrane</keyword>
<dbReference type="PANTHER" id="PTHR30482:SF1">
    <property type="entry name" value="BRANCHED-CHAIN AMINO ACID TRANSPORT PERMEASE PROTEIN LIVM-RELATED"/>
    <property type="match status" value="1"/>
</dbReference>
<evidence type="ECO:0000313" key="8">
    <source>
        <dbReference type="Proteomes" id="UP001596189"/>
    </source>
</evidence>